<dbReference type="Gene3D" id="3.40.50.720">
    <property type="entry name" value="NAD(P)-binding Rossmann-like Domain"/>
    <property type="match status" value="1"/>
</dbReference>
<keyword evidence="3" id="KW-1185">Reference proteome</keyword>
<comment type="caution">
    <text evidence="2">The sequence shown here is derived from an EMBL/GenBank/DDBJ whole genome shotgun (WGS) entry which is preliminary data.</text>
</comment>
<reference evidence="2 3" key="1">
    <citation type="submission" date="2023-09" db="EMBL/GenBank/DDBJ databases">
        <title>Xinfangfangia sedmenti sp. nov., isolated the sedment.</title>
        <authorList>
            <person name="Xu L."/>
        </authorList>
    </citation>
    <scope>NUCLEOTIDE SEQUENCE [LARGE SCALE GENOMIC DNA]</scope>
    <source>
        <strain evidence="2 3">LG-4</strain>
    </source>
</reference>
<comment type="similarity">
    <text evidence="1">Belongs to the short-chain dehydrogenases/reductases (SDR) family.</text>
</comment>
<protein>
    <submittedName>
        <fullName evidence="2">SDR family oxidoreductase</fullName>
    </submittedName>
</protein>
<dbReference type="SUPFAM" id="SSF51735">
    <property type="entry name" value="NAD(P)-binding Rossmann-fold domains"/>
    <property type="match status" value="1"/>
</dbReference>
<dbReference type="PRINTS" id="PR00081">
    <property type="entry name" value="GDHRDH"/>
</dbReference>
<dbReference type="Pfam" id="PF00106">
    <property type="entry name" value="adh_short"/>
    <property type="match status" value="1"/>
</dbReference>
<gene>
    <name evidence="2" type="ORF">RGD00_19600</name>
</gene>
<organism evidence="2 3">
    <name type="scientific">Ruixingdingia sedimenti</name>
    <dbReference type="NCBI Taxonomy" id="3073604"/>
    <lineage>
        <taxon>Bacteria</taxon>
        <taxon>Pseudomonadati</taxon>
        <taxon>Pseudomonadota</taxon>
        <taxon>Alphaproteobacteria</taxon>
        <taxon>Rhodobacterales</taxon>
        <taxon>Paracoccaceae</taxon>
        <taxon>Ruixingdingia</taxon>
    </lineage>
</organism>
<dbReference type="PANTHER" id="PTHR42879:SF2">
    <property type="entry name" value="3-OXOACYL-[ACYL-CARRIER-PROTEIN] REDUCTASE FABG"/>
    <property type="match status" value="1"/>
</dbReference>
<dbReference type="InterPro" id="IPR002347">
    <property type="entry name" value="SDR_fam"/>
</dbReference>
<dbReference type="InterPro" id="IPR050259">
    <property type="entry name" value="SDR"/>
</dbReference>
<dbReference type="RefSeq" id="WP_310458967.1">
    <property type="nucleotide sequence ID" value="NZ_JAVKPH010000035.1"/>
</dbReference>
<dbReference type="EMBL" id="JAVKPH010000035">
    <property type="protein sequence ID" value="MDR5654821.1"/>
    <property type="molecule type" value="Genomic_DNA"/>
</dbReference>
<dbReference type="InterPro" id="IPR036291">
    <property type="entry name" value="NAD(P)-bd_dom_sf"/>
</dbReference>
<proteinExistence type="inferred from homology"/>
<accession>A0ABU1FD88</accession>
<sequence>MSDLRGKVAFVTGGTGGIGRGIALRLAARGADIAVNGRDPAKGAAVVAEIKAMGRRACFVAGDVRSRADMDAAMAETVRRLGGVDIVVANAGGSDDEARSPKVRGPFPDIDLERAAAFIAKSVLGKLLVVQAAIPHLRDRGGGSVVFITTEGGRAPTPGQTAVATFSAGLIQASKLLSKELARDRIRVNCVCVTLVRDTPSWDAAFNTEGGVSDHHRGQYEKIIARAPFGVASAEEIGDVVGFFASGDSRYLTGTVVSPTGGLTLH</sequence>
<evidence type="ECO:0000256" key="1">
    <source>
        <dbReference type="ARBA" id="ARBA00006484"/>
    </source>
</evidence>
<evidence type="ECO:0000313" key="2">
    <source>
        <dbReference type="EMBL" id="MDR5654821.1"/>
    </source>
</evidence>
<dbReference type="PANTHER" id="PTHR42879">
    <property type="entry name" value="3-OXOACYL-(ACYL-CARRIER-PROTEIN) REDUCTASE"/>
    <property type="match status" value="1"/>
</dbReference>
<name>A0ABU1FD88_9RHOB</name>
<evidence type="ECO:0000313" key="3">
    <source>
        <dbReference type="Proteomes" id="UP001247754"/>
    </source>
</evidence>
<dbReference type="Proteomes" id="UP001247754">
    <property type="component" value="Unassembled WGS sequence"/>
</dbReference>
<dbReference type="CDD" id="cd05233">
    <property type="entry name" value="SDR_c"/>
    <property type="match status" value="1"/>
</dbReference>